<dbReference type="AlphaFoldDB" id="A0A210R5C3"/>
<sequence>MVTLMAHVIGLGLLVIGQSNAIYMDATLTNADFQRIFMFDRQPECSLKRLTGYNNSLKQLLYLSAKWKEISNGSPFSSRMRGFTRVRKTNRRQSSTRLMKRIPLIGTGTRDYACDTTRLTIQTIIEYVHRGTICGFQVGGIRFGLGK</sequence>
<evidence type="ECO:0000256" key="1">
    <source>
        <dbReference type="SAM" id="SignalP"/>
    </source>
</evidence>
<evidence type="ECO:0000313" key="2">
    <source>
        <dbReference type="EMBL" id="OWF56101.1"/>
    </source>
</evidence>
<dbReference type="Proteomes" id="UP000242188">
    <property type="component" value="Unassembled WGS sequence"/>
</dbReference>
<keyword evidence="3" id="KW-1185">Reference proteome</keyword>
<name>A0A210R5C3_MIZYE</name>
<evidence type="ECO:0000313" key="3">
    <source>
        <dbReference type="Proteomes" id="UP000242188"/>
    </source>
</evidence>
<accession>A0A210R5C3</accession>
<reference evidence="2 3" key="1">
    <citation type="journal article" date="2017" name="Nat. Ecol. Evol.">
        <title>Scallop genome provides insights into evolution of bilaterian karyotype and development.</title>
        <authorList>
            <person name="Wang S."/>
            <person name="Zhang J."/>
            <person name="Jiao W."/>
            <person name="Li J."/>
            <person name="Xun X."/>
            <person name="Sun Y."/>
            <person name="Guo X."/>
            <person name="Huan P."/>
            <person name="Dong B."/>
            <person name="Zhang L."/>
            <person name="Hu X."/>
            <person name="Sun X."/>
            <person name="Wang J."/>
            <person name="Zhao C."/>
            <person name="Wang Y."/>
            <person name="Wang D."/>
            <person name="Huang X."/>
            <person name="Wang R."/>
            <person name="Lv J."/>
            <person name="Li Y."/>
            <person name="Zhang Z."/>
            <person name="Liu B."/>
            <person name="Lu W."/>
            <person name="Hui Y."/>
            <person name="Liang J."/>
            <person name="Zhou Z."/>
            <person name="Hou R."/>
            <person name="Li X."/>
            <person name="Liu Y."/>
            <person name="Li H."/>
            <person name="Ning X."/>
            <person name="Lin Y."/>
            <person name="Zhao L."/>
            <person name="Xing Q."/>
            <person name="Dou J."/>
            <person name="Li Y."/>
            <person name="Mao J."/>
            <person name="Guo H."/>
            <person name="Dou H."/>
            <person name="Li T."/>
            <person name="Mu C."/>
            <person name="Jiang W."/>
            <person name="Fu Q."/>
            <person name="Fu X."/>
            <person name="Miao Y."/>
            <person name="Liu J."/>
            <person name="Yu Q."/>
            <person name="Li R."/>
            <person name="Liao H."/>
            <person name="Li X."/>
            <person name="Kong Y."/>
            <person name="Jiang Z."/>
            <person name="Chourrout D."/>
            <person name="Li R."/>
            <person name="Bao Z."/>
        </authorList>
    </citation>
    <scope>NUCLEOTIDE SEQUENCE [LARGE SCALE GENOMIC DNA]</scope>
    <source>
        <strain evidence="2 3">PY_sf001</strain>
    </source>
</reference>
<keyword evidence="1" id="KW-0732">Signal</keyword>
<feature type="chain" id="PRO_5012555493" evidence="1">
    <location>
        <begin position="22"/>
        <end position="147"/>
    </location>
</feature>
<feature type="signal peptide" evidence="1">
    <location>
        <begin position="1"/>
        <end position="21"/>
    </location>
</feature>
<organism evidence="2 3">
    <name type="scientific">Mizuhopecten yessoensis</name>
    <name type="common">Japanese scallop</name>
    <name type="synonym">Patinopecten yessoensis</name>
    <dbReference type="NCBI Taxonomy" id="6573"/>
    <lineage>
        <taxon>Eukaryota</taxon>
        <taxon>Metazoa</taxon>
        <taxon>Spiralia</taxon>
        <taxon>Lophotrochozoa</taxon>
        <taxon>Mollusca</taxon>
        <taxon>Bivalvia</taxon>
        <taxon>Autobranchia</taxon>
        <taxon>Pteriomorphia</taxon>
        <taxon>Pectinida</taxon>
        <taxon>Pectinoidea</taxon>
        <taxon>Pectinidae</taxon>
        <taxon>Mizuhopecten</taxon>
    </lineage>
</organism>
<protein>
    <submittedName>
        <fullName evidence="2">Uncharacterized protein</fullName>
    </submittedName>
</protein>
<comment type="caution">
    <text evidence="2">The sequence shown here is derived from an EMBL/GenBank/DDBJ whole genome shotgun (WGS) entry which is preliminary data.</text>
</comment>
<proteinExistence type="predicted"/>
<gene>
    <name evidence="2" type="ORF">KP79_PYT03656</name>
</gene>
<dbReference type="EMBL" id="NEDP02000337">
    <property type="protein sequence ID" value="OWF56101.1"/>
    <property type="molecule type" value="Genomic_DNA"/>
</dbReference>